<keyword evidence="2" id="KW-1185">Reference proteome</keyword>
<protein>
    <submittedName>
        <fullName evidence="1">31204_t:CDS:1</fullName>
    </submittedName>
</protein>
<feature type="non-terminal residue" evidence="1">
    <location>
        <position position="93"/>
    </location>
</feature>
<comment type="caution">
    <text evidence="1">The sequence shown here is derived from an EMBL/GenBank/DDBJ whole genome shotgun (WGS) entry which is preliminary data.</text>
</comment>
<proteinExistence type="predicted"/>
<sequence length="93" mass="10743">MSDNETSFTKHKPKEKVNSHKQKKELCQLAKNNPNFIQQELANKFGEQALARWFDLALENNITITGLILQEKAKQIVVALEIEKFNAFDGWLQ</sequence>
<evidence type="ECO:0000313" key="2">
    <source>
        <dbReference type="Proteomes" id="UP000789920"/>
    </source>
</evidence>
<name>A0ACA9PRH4_9GLOM</name>
<evidence type="ECO:0000313" key="1">
    <source>
        <dbReference type="EMBL" id="CAG8722010.1"/>
    </source>
</evidence>
<gene>
    <name evidence="1" type="ORF">RPERSI_LOCUS11375</name>
</gene>
<dbReference type="EMBL" id="CAJVQC010023378">
    <property type="protein sequence ID" value="CAG8722010.1"/>
    <property type="molecule type" value="Genomic_DNA"/>
</dbReference>
<accession>A0ACA9PRH4</accession>
<dbReference type="Proteomes" id="UP000789920">
    <property type="component" value="Unassembled WGS sequence"/>
</dbReference>
<organism evidence="1 2">
    <name type="scientific">Racocetra persica</name>
    <dbReference type="NCBI Taxonomy" id="160502"/>
    <lineage>
        <taxon>Eukaryota</taxon>
        <taxon>Fungi</taxon>
        <taxon>Fungi incertae sedis</taxon>
        <taxon>Mucoromycota</taxon>
        <taxon>Glomeromycotina</taxon>
        <taxon>Glomeromycetes</taxon>
        <taxon>Diversisporales</taxon>
        <taxon>Gigasporaceae</taxon>
        <taxon>Racocetra</taxon>
    </lineage>
</organism>
<reference evidence="1" key="1">
    <citation type="submission" date="2021-06" db="EMBL/GenBank/DDBJ databases">
        <authorList>
            <person name="Kallberg Y."/>
            <person name="Tangrot J."/>
            <person name="Rosling A."/>
        </authorList>
    </citation>
    <scope>NUCLEOTIDE SEQUENCE</scope>
    <source>
        <strain evidence="1">MA461A</strain>
    </source>
</reference>